<dbReference type="OrthoDB" id="9791602at2"/>
<dbReference type="Pfam" id="PF00903">
    <property type="entry name" value="Glyoxalase"/>
    <property type="match status" value="1"/>
</dbReference>
<dbReference type="EMBL" id="CP000843">
    <property type="protein sequence ID" value="ABW33005.1"/>
    <property type="molecule type" value="Genomic_DNA"/>
</dbReference>
<sequence>MPIEKDKWYTRPVFSVASVQKSLSYYRDLLGFTQSWKYDEAGEVLVAQVSRGDFELILASNLDRKGQGRVFISLTESETSRFKEMIESMHITYEEIYWGYPSIKLQDPDGNELIFPQETED</sequence>
<dbReference type="Proteomes" id="UP000000268">
    <property type="component" value="Plasmid pREB6"/>
</dbReference>
<proteinExistence type="predicted"/>
<protein>
    <submittedName>
        <fullName evidence="2">Glyoxalase family protein, putative</fullName>
    </submittedName>
</protein>
<dbReference type="InterPro" id="IPR004360">
    <property type="entry name" value="Glyas_Fos-R_dOase_dom"/>
</dbReference>
<reference evidence="2 3" key="1">
    <citation type="journal article" date="2008" name="Proc. Natl. Acad. Sci. U.S.A.">
        <title>Niche adaptation and genome expansion in the chlorophyll d-producing cyanobacterium Acaryochloris marina.</title>
        <authorList>
            <person name="Swingley W.D."/>
            <person name="Chen M."/>
            <person name="Cheung P.C."/>
            <person name="Conrad A.L."/>
            <person name="Dejesa L.C."/>
            <person name="Hao J."/>
            <person name="Honchak B.M."/>
            <person name="Karbach L.E."/>
            <person name="Kurdoglu A."/>
            <person name="Lahiri S."/>
            <person name="Mastrian S.D."/>
            <person name="Miyashita H."/>
            <person name="Page L."/>
            <person name="Ramakrishna P."/>
            <person name="Satoh S."/>
            <person name="Sattley W.M."/>
            <person name="Shimada Y."/>
            <person name="Taylor H.L."/>
            <person name="Tomo T."/>
            <person name="Tsuchiya T."/>
            <person name="Wang Z.T."/>
            <person name="Raymond J."/>
            <person name="Mimuro M."/>
            <person name="Blankenship R.E."/>
            <person name="Touchman J.W."/>
        </authorList>
    </citation>
    <scope>NUCLEOTIDE SEQUENCE [LARGE SCALE GENOMIC DNA]</scope>
    <source>
        <strain evidence="3">MBIC 11017</strain>
        <plasmid evidence="3">Plasmid pREB6</plasmid>
    </source>
</reference>
<dbReference type="RefSeq" id="WP_012168242.1">
    <property type="nucleotide sequence ID" value="NC_009931.1"/>
</dbReference>
<evidence type="ECO:0000259" key="1">
    <source>
        <dbReference type="Pfam" id="PF00903"/>
    </source>
</evidence>
<geneLocation type="plasmid" evidence="2 3">
    <name>pREB6</name>
</geneLocation>
<keyword evidence="2" id="KW-0614">Plasmid</keyword>
<name>A8ZPX3_ACAM1</name>
<gene>
    <name evidence="2" type="ordered locus">AM1_F0180</name>
</gene>
<accession>A8ZPX3</accession>
<organism evidence="2 3">
    <name type="scientific">Acaryochloris marina (strain MBIC 11017)</name>
    <dbReference type="NCBI Taxonomy" id="329726"/>
    <lineage>
        <taxon>Bacteria</taxon>
        <taxon>Bacillati</taxon>
        <taxon>Cyanobacteriota</taxon>
        <taxon>Cyanophyceae</taxon>
        <taxon>Acaryochloridales</taxon>
        <taxon>Acaryochloridaceae</taxon>
        <taxon>Acaryochloris</taxon>
    </lineage>
</organism>
<dbReference type="Gene3D" id="3.10.180.10">
    <property type="entry name" value="2,3-Dihydroxybiphenyl 1,2-Dioxygenase, domain 1"/>
    <property type="match status" value="1"/>
</dbReference>
<dbReference type="KEGG" id="amr:AM1_F0180"/>
<dbReference type="InterPro" id="IPR029068">
    <property type="entry name" value="Glyas_Bleomycin-R_OHBP_Dase"/>
</dbReference>
<dbReference type="AlphaFoldDB" id="A8ZPX3"/>
<evidence type="ECO:0000313" key="3">
    <source>
        <dbReference type="Proteomes" id="UP000000268"/>
    </source>
</evidence>
<feature type="domain" description="Glyoxalase/fosfomycin resistance/dioxygenase" evidence="1">
    <location>
        <begin position="14"/>
        <end position="113"/>
    </location>
</feature>
<dbReference type="HOGENOM" id="CLU_2032995_0_0_3"/>
<keyword evidence="3" id="KW-1185">Reference proteome</keyword>
<dbReference type="SUPFAM" id="SSF54593">
    <property type="entry name" value="Glyoxalase/Bleomycin resistance protein/Dihydroxybiphenyl dioxygenase"/>
    <property type="match status" value="1"/>
</dbReference>
<evidence type="ECO:0000313" key="2">
    <source>
        <dbReference type="EMBL" id="ABW33005.1"/>
    </source>
</evidence>